<comment type="similarity">
    <text evidence="2">Belongs to the cytochrome P450 family.</text>
</comment>
<evidence type="ECO:0000256" key="3">
    <source>
        <dbReference type="ARBA" id="ARBA00022617"/>
    </source>
</evidence>
<evidence type="ECO:0000256" key="5">
    <source>
        <dbReference type="ARBA" id="ARBA00023002"/>
    </source>
</evidence>
<dbReference type="PANTHER" id="PTHR24287">
    <property type="entry name" value="P450, PUTATIVE (EUROFUNG)-RELATED"/>
    <property type="match status" value="1"/>
</dbReference>
<gene>
    <name evidence="8" type="ORF">SCAR479_05914</name>
</gene>
<dbReference type="InterPro" id="IPR047146">
    <property type="entry name" value="Cyt_P450_E_CYP52_fungi"/>
</dbReference>
<dbReference type="Gene3D" id="1.10.630.10">
    <property type="entry name" value="Cytochrome P450"/>
    <property type="match status" value="2"/>
</dbReference>
<protein>
    <submittedName>
        <fullName evidence="8">Cytochrome P450</fullName>
    </submittedName>
</protein>
<evidence type="ECO:0000256" key="1">
    <source>
        <dbReference type="ARBA" id="ARBA00001971"/>
    </source>
</evidence>
<dbReference type="EMBL" id="JARVKM010000021">
    <property type="protein sequence ID" value="KAK9777521.1"/>
    <property type="molecule type" value="Genomic_DNA"/>
</dbReference>
<dbReference type="Pfam" id="PF00067">
    <property type="entry name" value="p450"/>
    <property type="match status" value="1"/>
</dbReference>
<dbReference type="PRINTS" id="PR00463">
    <property type="entry name" value="EP450I"/>
</dbReference>
<evidence type="ECO:0000313" key="8">
    <source>
        <dbReference type="EMBL" id="KAK9777521.1"/>
    </source>
</evidence>
<name>A0ABR2XV72_9PEZI</name>
<evidence type="ECO:0000256" key="2">
    <source>
        <dbReference type="ARBA" id="ARBA00010617"/>
    </source>
</evidence>
<keyword evidence="6" id="KW-0408">Iron</keyword>
<accession>A0ABR2XV72</accession>
<keyword evidence="9" id="KW-1185">Reference proteome</keyword>
<evidence type="ECO:0000313" key="9">
    <source>
        <dbReference type="Proteomes" id="UP001465668"/>
    </source>
</evidence>
<keyword evidence="7" id="KW-0503">Monooxygenase</keyword>
<dbReference type="SUPFAM" id="SSF48264">
    <property type="entry name" value="Cytochrome P450"/>
    <property type="match status" value="1"/>
</dbReference>
<reference evidence="8 9" key="1">
    <citation type="submission" date="2024-02" db="EMBL/GenBank/DDBJ databases">
        <title>First draft genome assembly of two strains of Seiridium cardinale.</title>
        <authorList>
            <person name="Emiliani G."/>
            <person name="Scali E."/>
        </authorList>
    </citation>
    <scope>NUCLEOTIDE SEQUENCE [LARGE SCALE GENOMIC DNA]</scope>
    <source>
        <strain evidence="8 9">BM-138-000479</strain>
    </source>
</reference>
<evidence type="ECO:0000256" key="6">
    <source>
        <dbReference type="ARBA" id="ARBA00023004"/>
    </source>
</evidence>
<comment type="cofactor">
    <cofactor evidence="1">
        <name>heme</name>
        <dbReference type="ChEBI" id="CHEBI:30413"/>
    </cofactor>
</comment>
<evidence type="ECO:0000256" key="7">
    <source>
        <dbReference type="ARBA" id="ARBA00023033"/>
    </source>
</evidence>
<dbReference type="PRINTS" id="PR00385">
    <property type="entry name" value="P450"/>
</dbReference>
<dbReference type="PANTHER" id="PTHR24287:SF1">
    <property type="entry name" value="P450, PUTATIVE (EUROFUNG)-RELATED"/>
    <property type="match status" value="1"/>
</dbReference>
<dbReference type="InterPro" id="IPR002401">
    <property type="entry name" value="Cyt_P450_E_grp-I"/>
</dbReference>
<organism evidence="8 9">
    <name type="scientific">Seiridium cardinale</name>
    <dbReference type="NCBI Taxonomy" id="138064"/>
    <lineage>
        <taxon>Eukaryota</taxon>
        <taxon>Fungi</taxon>
        <taxon>Dikarya</taxon>
        <taxon>Ascomycota</taxon>
        <taxon>Pezizomycotina</taxon>
        <taxon>Sordariomycetes</taxon>
        <taxon>Xylariomycetidae</taxon>
        <taxon>Amphisphaeriales</taxon>
        <taxon>Sporocadaceae</taxon>
        <taxon>Seiridium</taxon>
    </lineage>
</organism>
<evidence type="ECO:0000256" key="4">
    <source>
        <dbReference type="ARBA" id="ARBA00022723"/>
    </source>
</evidence>
<comment type="caution">
    <text evidence="8">The sequence shown here is derived from an EMBL/GenBank/DDBJ whole genome shotgun (WGS) entry which is preliminary data.</text>
</comment>
<keyword evidence="3" id="KW-0349">Heme</keyword>
<dbReference type="Proteomes" id="UP001465668">
    <property type="component" value="Unassembled WGS sequence"/>
</dbReference>
<keyword evidence="4" id="KW-0479">Metal-binding</keyword>
<dbReference type="InterPro" id="IPR036396">
    <property type="entry name" value="Cyt_P450_sf"/>
</dbReference>
<proteinExistence type="inferred from homology"/>
<keyword evidence="5" id="KW-0560">Oxidoreductase</keyword>
<sequence length="409" mass="46454">MGNITHTALLRLVLRGCEPAGSHQAKEPFFGLDFQSNMYGDVPFLYRLHQRYSNTYQVRSWISLPTVCIIATENLRTINASKDFGVEPMRLSGLAYFCGRGFIMTDGNTWNHSRKLLKPSFDLSNIRNLTTLRREVDHLIEELPKDTSAIDLQAPLYVMFLNSALHFVLGVHPSEDSFGAPLTADEFVRAFHDALFYSMTNDPEFIRNQVIQAMMAAQDTTSELLTNALFLFARHPKYWQQLRSEFVDRSEDDLSVESLRGSKSIENVLHETLRLHPISPLLGRVALRDTKLPIGGGPHHDRPMFIPKGSPVVMGYYALYRNPEVFGEDVEAFRPERWNSIKPAQWDFLGFGGGNRACLRQQKAMLEASYVLARLSQAIEKLTSADGREWKEELKLTCKSANGCKVRVH</sequence>
<dbReference type="InterPro" id="IPR001128">
    <property type="entry name" value="Cyt_P450"/>
</dbReference>